<reference evidence="1 2" key="1">
    <citation type="submission" date="2019-03" db="EMBL/GenBank/DDBJ databases">
        <title>Three New Species of Nocardioides, Nocardioides euryhalodurans sp. nov., Nocardioides seonyuensis sp. nov. and Nocardioides eburneoflavus sp. nov. Iolated from Soil.</title>
        <authorList>
            <person name="Roh S.G."/>
            <person name="Lee C."/>
            <person name="Kim M.-K."/>
            <person name="Kim S.B."/>
        </authorList>
    </citation>
    <scope>NUCLEOTIDE SEQUENCE [LARGE SCALE GENOMIC DNA]</scope>
    <source>
        <strain evidence="1 2">MMS17-SY207-3</strain>
    </source>
</reference>
<evidence type="ECO:0000313" key="2">
    <source>
        <dbReference type="Proteomes" id="UP000294853"/>
    </source>
</evidence>
<name>A0A4P7IJ10_9ACTN</name>
<dbReference type="KEGG" id="nsn:EXE58_15610"/>
<sequence length="1012" mass="106731">MNGDYSRWSHDARKDDAAVLLQQGRLLTDDDWNTAAAVAKRRTQVGTLDVVGRSGVPSETPDGFKVTLAGTSLTIGPGRAYVDGILAENHGGTPQSWQHPLAELAGTGSVAYSSQPHLPQPPPLPTAGRYLVYLKVWRREVTSVDDPSLVEPALGVDTTTRHRTVWQVKTVPVPTGYVPGAPFLTQPWFTSVEAPATSRLTVGTATADTDPDPCLIAPTGGYTGVENQLYRVQVHRPGPAGTATFTWSRDNATVAARVVSVGGALDRVVVDRLGHDRVLSFHEGEWVELLDEARELAGTPGVLRRIKTPGGIDTDTGTIVFESPLVATDFALDSQGRPVAGSNLRVRRWDQGGTLLDEGGNAVVDPALATGSITIPGPGTKLVLEHGITVGFSSDAVGGVFRTGDHWLVPARTADPTGHVATAQPALGVHAHYAGLAVVDGGTVVDVRPVFPPLSGMESLFYVAGDGQEVTPDTLAPAPVPLPVAPRVGVSRGPIPVSGRSVRFTLVGSGSGTVNGGSGPVTVATTADGTAAVQWAVDPFVLQTLEARLLDWGGNAVGLPVRFSARTRLASKVAYQPGACSDLSGVATVQEALDTLCLRGGGSETAECCATVGEGGDYATLEEALRDLAERREGIACVCLLPGEHRWDGSEIDYLRRLDVHGCGATLHLATPLRLHKLEVLELSDLDLVGAEDLSDGLVLVAGCIQVTFHGLRVRTDSPELPVLVHLFECGPTRIRDCAMRASHVKGEEDSDPFTGPVKALLEAARTGSREELDRLVASNRRAAVSRREHAADQLVAFDWLSTSHRPSAETLHRIARLIRDGASAEEFEEVLPEIREMAAGVDAVSGIARAAIALERMRGAVWVVSNDLAGGISTNGVASPDRIEELEERLEELVEKAEDPPSVETGPARLDLHQNRFAWLLDAGSRDDGDRFAWASARIGENVVDSGPVELVAGRVSVSGNDLSGRGKLVGILHANQATATANTASVTGGALILSSQLRDAAANLGLHVRP</sequence>
<gene>
    <name evidence="1" type="ORF">EXE58_15610</name>
</gene>
<dbReference type="Proteomes" id="UP000294853">
    <property type="component" value="Chromosome"/>
</dbReference>
<evidence type="ECO:0000313" key="1">
    <source>
        <dbReference type="EMBL" id="QBX56743.1"/>
    </source>
</evidence>
<dbReference type="RefSeq" id="WP_135268728.1">
    <property type="nucleotide sequence ID" value="NZ_CP038436.1"/>
</dbReference>
<keyword evidence="2" id="KW-1185">Reference proteome</keyword>
<accession>A0A4P7IJ10</accession>
<dbReference type="AlphaFoldDB" id="A0A4P7IJ10"/>
<dbReference type="Pfam" id="PF20129">
    <property type="entry name" value="DUF6519"/>
    <property type="match status" value="2"/>
</dbReference>
<proteinExistence type="predicted"/>
<protein>
    <submittedName>
        <fullName evidence="1">Uncharacterized protein</fullName>
    </submittedName>
</protein>
<dbReference type="InterPro" id="IPR045392">
    <property type="entry name" value="DUF6519"/>
</dbReference>
<organism evidence="1 2">
    <name type="scientific">Nocardioides seonyuensis</name>
    <dbReference type="NCBI Taxonomy" id="2518371"/>
    <lineage>
        <taxon>Bacteria</taxon>
        <taxon>Bacillati</taxon>
        <taxon>Actinomycetota</taxon>
        <taxon>Actinomycetes</taxon>
        <taxon>Propionibacteriales</taxon>
        <taxon>Nocardioidaceae</taxon>
        <taxon>Nocardioides</taxon>
    </lineage>
</organism>
<dbReference type="OrthoDB" id="134981at2"/>
<dbReference type="EMBL" id="CP038436">
    <property type="protein sequence ID" value="QBX56743.1"/>
    <property type="molecule type" value="Genomic_DNA"/>
</dbReference>